<evidence type="ECO:0000256" key="1">
    <source>
        <dbReference type="SAM" id="MobiDB-lite"/>
    </source>
</evidence>
<keyword evidence="3" id="KW-1185">Reference proteome</keyword>
<dbReference type="AlphaFoldDB" id="A0A8H2ZGC7"/>
<dbReference type="OrthoDB" id="5598844at2759"/>
<dbReference type="GeneID" id="64856441"/>
<protein>
    <submittedName>
        <fullName evidence="2">Similar to Saccharomyces cerevisiae YMR091C NPL6 Component of the RSC chromatin remodeling complex</fullName>
    </submittedName>
</protein>
<evidence type="ECO:0000313" key="3">
    <source>
        <dbReference type="Proteomes" id="UP000644660"/>
    </source>
</evidence>
<feature type="region of interest" description="Disordered" evidence="1">
    <location>
        <begin position="279"/>
        <end position="304"/>
    </location>
</feature>
<proteinExistence type="predicted"/>
<comment type="caution">
    <text evidence="2">The sequence shown here is derived from an EMBL/GenBank/DDBJ whole genome shotgun (WGS) entry which is preliminary data.</text>
</comment>
<feature type="compositionally biased region" description="Basic residues" evidence="1">
    <location>
        <begin position="81"/>
        <end position="92"/>
    </location>
</feature>
<dbReference type="EMBL" id="CAEFZW010000002">
    <property type="protein sequence ID" value="CAB4253285.1"/>
    <property type="molecule type" value="Genomic_DNA"/>
</dbReference>
<dbReference type="RefSeq" id="XP_041405323.1">
    <property type="nucleotide sequence ID" value="XM_041549389.1"/>
</dbReference>
<accession>A0A8H2ZGC7</accession>
<feature type="region of interest" description="Disordered" evidence="1">
    <location>
        <begin position="1"/>
        <end position="120"/>
    </location>
</feature>
<sequence>MSHTRSRNGSERPNYAIDQTGLNIPENDNLDDDYKEEEKAIKDEDNGDDYGGDDEDEDEDDEKKGKVSRETQYSTTPRVTAGRRGRPPKRKYKNTDEDGNSVTDASETERSRSNSVVDGYPATKRYHFPYPVDEDGNPVAVVGDEYDLPEDAEGETKINVDGDLLGGRKFLVRSFTLADKGNKKYMLSTEPARAVGFRDSYLFFQYHSNLYKFIISQEQKNSLIDRGVLPYSYRSRQIALVTAKSVFREFGSKIIQNGKNITDDYYATKLREEGKVVEGSLSREPPKKNLAKSTDESSEYYNTNGINPAKNTVEFFAERTQSHRHNADSTLTPSNNQINATNWLYQHAAASSRFNSDMYYDRVRVLLIEGQGIRDPYTNVLHIPGNTQPSKVIGYYKVKDGKPIPDNASIKYETLIRNQDLTRNCTGLSEIPKEIYEDLLDESLIHEIEQQKQFEASS</sequence>
<reference evidence="2 3" key="1">
    <citation type="submission" date="2020-05" db="EMBL/GenBank/DDBJ databases">
        <authorList>
            <person name="Casaregola S."/>
            <person name="Devillers H."/>
            <person name="Grondin C."/>
        </authorList>
    </citation>
    <scope>NUCLEOTIDE SEQUENCE [LARGE SCALE GENOMIC DNA]</scope>
    <source>
        <strain evidence="2 3">CLIB 1767</strain>
    </source>
</reference>
<name>A0A8H2ZGC7_9SACH</name>
<gene>
    <name evidence="2" type="ORF">KABA2_02S15906</name>
</gene>
<dbReference type="Proteomes" id="UP000644660">
    <property type="component" value="Unassembled WGS sequence"/>
</dbReference>
<organism evidence="2 3">
    <name type="scientific">Maudiozyma barnettii</name>
    <dbReference type="NCBI Taxonomy" id="61262"/>
    <lineage>
        <taxon>Eukaryota</taxon>
        <taxon>Fungi</taxon>
        <taxon>Dikarya</taxon>
        <taxon>Ascomycota</taxon>
        <taxon>Saccharomycotina</taxon>
        <taxon>Saccharomycetes</taxon>
        <taxon>Saccharomycetales</taxon>
        <taxon>Saccharomycetaceae</taxon>
        <taxon>Maudiozyma</taxon>
    </lineage>
</organism>
<dbReference type="Pfam" id="PF08624">
    <property type="entry name" value="CRC_subunit"/>
    <property type="match status" value="1"/>
</dbReference>
<evidence type="ECO:0000313" key="2">
    <source>
        <dbReference type="EMBL" id="CAB4253285.1"/>
    </source>
</evidence>
<dbReference type="InterPro" id="IPR013933">
    <property type="entry name" value="CRC_Rsc7/Swp82"/>
</dbReference>
<feature type="compositionally biased region" description="Acidic residues" evidence="1">
    <location>
        <begin position="45"/>
        <end position="61"/>
    </location>
</feature>